<proteinExistence type="predicted"/>
<dbReference type="InterPro" id="IPR036397">
    <property type="entry name" value="RNaseH_sf"/>
</dbReference>
<feature type="region of interest" description="Disordered" evidence="1">
    <location>
        <begin position="576"/>
        <end position="595"/>
    </location>
</feature>
<evidence type="ECO:0000256" key="1">
    <source>
        <dbReference type="SAM" id="MobiDB-lite"/>
    </source>
</evidence>
<keyword evidence="3" id="KW-1185">Reference proteome</keyword>
<gene>
    <name evidence="2" type="ORF">KFE25_004587</name>
</gene>
<dbReference type="InterPro" id="IPR012337">
    <property type="entry name" value="RNaseH-like_sf"/>
</dbReference>
<dbReference type="InterPro" id="IPR043502">
    <property type="entry name" value="DNA/RNA_pol_sf"/>
</dbReference>
<accession>A0A8J6C0U3</accession>
<feature type="compositionally biased region" description="Acidic residues" evidence="1">
    <location>
        <begin position="582"/>
        <end position="595"/>
    </location>
</feature>
<dbReference type="PANTHER" id="PTHR31511:SF12">
    <property type="entry name" value="RHO TERMINATION FACTOR N-TERMINAL DOMAIN-CONTAINING PROTEIN"/>
    <property type="match status" value="1"/>
</dbReference>
<dbReference type="SUPFAM" id="SSF56672">
    <property type="entry name" value="DNA/RNA polymerases"/>
    <property type="match status" value="1"/>
</dbReference>
<dbReference type="Gene3D" id="3.30.420.10">
    <property type="entry name" value="Ribonuclease H-like superfamily/Ribonuclease H"/>
    <property type="match status" value="1"/>
</dbReference>
<sequence length="1377" mass="155905">MIELVRESWPTIALRSKIYTPSLIARLPPLSSVRDAFLPQEQGLFDEEVTVRDETYGTFKGLERTFTLQYSTVGALRSSMANHPDFTELMGYIGMPADMSTPEELSLKEVKEIAARLYEKAREEWRGKPFRAQLIALSGAVRASNQPGEDTTKDIDIAASLGPVVRRAMAGSSNARLINMIKYTQSGALATYEYSTSVLATGESVDMLAEMIERKIINTLDEYGNKFSFGVLEFSLKTHPMTGARDRGSSHEDLPEIMKNSKLGLINPTNKDNKCFLYASLALGLPDECRYKYRPSVILKHSTYKIIEPPGPNIYPVTVENIDAWELANPTYCWNVFKLDPEPDEQGPIRRNKTTGEIIDEKAYHTPWDLRLAKAADQRKKTVLNVIIYKDHFLAMRNPSAVLCPGTNHSKSVCLCCMKGFFNNNGDSAYKAHVAKCNGHPEPGERKYKMPDKVYSRFEEYKTLCPHPVYVSADFEAVQVERENAEFENDVKLEQTCFAAGARIVSPHGESFYWEHLGPDAHKAFLRMLFERVTIPEPKFEELPPIETYCQEVQDAYAEATMCWCCNKKLGERPDDGVDLGSDSEDDDDDDDDYAESDRVRKDKLKWAKAFDHCHYTGKYMGAAHSYCNLKRKVPVKIPVLFHNMTGYDGHIIHQALADPEIRALAENKISSLHVNTMKFKSLEIGRFKFLDSCAFLQGRLETLLDDVPDADKHFLREFAAEGDGPGRRFELLRRKLPFPYESQWYARRDESVETLCREDFHATLEHGWIETIDEDTGKVTSSTRGPVGYKPDEYIARLKETCAELGVRTIGEMVKLYLRVDVEALADVLASFCSLAIGLAGIDPFHFVGLPSFANTTMMRITGARVRLISNMGWYRWFQMGIRGGVSMVRKRAAESNFPGSAEFDPGKPISRIQYMDFTSMYPSVMSQHLPIDCFDEVNIGEGDEAAAMRYVNDPMYGGFMTRGGQPSEEFMTERGAVLEVDLHFPLETHDRLNDFPPAPCRMMVADEQLSASQVPTDDKGRSTRTPGYKLMSQLGDITKYIVHISALKLYCSLGVRVTKLHRVMTYKQTPWMRPYIELMAAKRAEAKSEFARSFFKLMMNAPFGKTMEDVSKHTKTIYTTRRSMIKRRINAPGFLGMRQLDDDFAMAFFQPHETELNKPVFVGQAVLDLSKAMMTSFYYGGLKAAFPRSELLMTDTDSVMVQMHVDSIEEYQTAMRSLGSSWLDLSDLSPDDPLYDASHRKQLGYLTDETSGRLIQSFFGCRAKAYAYKLADDESAKFVCKGAPKRIAKAHFQMDHYKRVLFQGEKVRVVSHSLDSDRDHRIFLRQKARIALTRYDDKCVLLPDGIHALAHGHYRAQAVADASRAGSNAMEVDSE</sequence>
<evidence type="ECO:0008006" key="4">
    <source>
        <dbReference type="Google" id="ProtNLM"/>
    </source>
</evidence>
<dbReference type="PANTHER" id="PTHR31511">
    <property type="entry name" value="PROTEIN CBG23764"/>
    <property type="match status" value="1"/>
</dbReference>
<protein>
    <recommendedName>
        <fullName evidence="4">DNA-directed DNA polymerase</fullName>
    </recommendedName>
</protein>
<evidence type="ECO:0000313" key="2">
    <source>
        <dbReference type="EMBL" id="KAG8456984.1"/>
    </source>
</evidence>
<reference evidence="2" key="1">
    <citation type="submission" date="2021-05" db="EMBL/GenBank/DDBJ databases">
        <title>The genome of the haptophyte Pavlova lutheri (Diacronema luteri, Pavlovales) - a model for lipid biosynthesis in eukaryotic algae.</title>
        <authorList>
            <person name="Hulatt C.J."/>
            <person name="Posewitz M.C."/>
        </authorList>
    </citation>
    <scope>NUCLEOTIDE SEQUENCE</scope>
    <source>
        <strain evidence="2">NIVA-4/92</strain>
    </source>
</reference>
<name>A0A8J6C0U3_DIALT</name>
<dbReference type="GO" id="GO:0003676">
    <property type="term" value="F:nucleic acid binding"/>
    <property type="evidence" value="ECO:0007669"/>
    <property type="project" value="InterPro"/>
</dbReference>
<dbReference type="SUPFAM" id="SSF53098">
    <property type="entry name" value="Ribonuclease H-like"/>
    <property type="match status" value="1"/>
</dbReference>
<evidence type="ECO:0000313" key="3">
    <source>
        <dbReference type="Proteomes" id="UP000751190"/>
    </source>
</evidence>
<dbReference type="OrthoDB" id="408971at2759"/>
<comment type="caution">
    <text evidence="2">The sequence shown here is derived from an EMBL/GenBank/DDBJ whole genome shotgun (WGS) entry which is preliminary data.</text>
</comment>
<dbReference type="EMBL" id="JAGTXO010000092">
    <property type="protein sequence ID" value="KAG8456984.1"/>
    <property type="molecule type" value="Genomic_DNA"/>
</dbReference>
<organism evidence="2 3">
    <name type="scientific">Diacronema lutheri</name>
    <name type="common">Unicellular marine alga</name>
    <name type="synonym">Monochrysis lutheri</name>
    <dbReference type="NCBI Taxonomy" id="2081491"/>
    <lineage>
        <taxon>Eukaryota</taxon>
        <taxon>Haptista</taxon>
        <taxon>Haptophyta</taxon>
        <taxon>Pavlovophyceae</taxon>
        <taxon>Pavlovales</taxon>
        <taxon>Pavlovaceae</taxon>
        <taxon>Diacronema</taxon>
    </lineage>
</organism>
<dbReference type="Proteomes" id="UP000751190">
    <property type="component" value="Unassembled WGS sequence"/>
</dbReference>